<dbReference type="AlphaFoldDB" id="A0A1J4K2U7"/>
<reference evidence="2" key="1">
    <citation type="submission" date="2016-10" db="EMBL/GenBank/DDBJ databases">
        <authorList>
            <person name="Benchimol M."/>
            <person name="Almeida L.G."/>
            <person name="Vasconcelos A.T."/>
            <person name="Perreira-Neves A."/>
            <person name="Rosa I.A."/>
            <person name="Tasca T."/>
            <person name="Bogo M.R."/>
            <person name="de Souza W."/>
        </authorList>
    </citation>
    <scope>NUCLEOTIDE SEQUENCE [LARGE SCALE GENOMIC DNA]</scope>
    <source>
        <strain evidence="2">K</strain>
    </source>
</reference>
<gene>
    <name evidence="2" type="ORF">TRFO_26979</name>
</gene>
<dbReference type="VEuPathDB" id="TrichDB:TRFO_26979"/>
<evidence type="ECO:0000256" key="1">
    <source>
        <dbReference type="SAM" id="MobiDB-lite"/>
    </source>
</evidence>
<name>A0A1J4K2U7_9EUKA</name>
<dbReference type="RefSeq" id="XP_068358426.1">
    <property type="nucleotide sequence ID" value="XM_068505272.1"/>
</dbReference>
<feature type="region of interest" description="Disordered" evidence="1">
    <location>
        <begin position="1"/>
        <end position="40"/>
    </location>
</feature>
<sequence length="275" mass="31661">MSKFSPKIVFQSEPSAPHGPNNDNSDLKQDASPHDLKSPISTHVMKPHLIFPARSKSSPSVNLVQSNSIEHFNAEKNDGNNDNISYLKSVAPTSKSNKLSLNSAKKLMHRNFINSKFDRMPNDFQSDPNDPQFKINKIEHKIQNMKRLDPSYSDDIKLYHKIIDESISSQNDKKNHSDSDNDINNCVSACSHYDIDDSNRKECFERENKILEDFEDIKKSISQLLADRSEFQSQHRQWMADRKKKIFQIKKETNLMIDPNSVYPQKPLPLPIFCC</sequence>
<comment type="caution">
    <text evidence="2">The sequence shown here is derived from an EMBL/GenBank/DDBJ whole genome shotgun (WGS) entry which is preliminary data.</text>
</comment>
<feature type="compositionally biased region" description="Basic and acidic residues" evidence="1">
    <location>
        <begin position="25"/>
        <end position="37"/>
    </location>
</feature>
<dbReference type="GeneID" id="94839976"/>
<protein>
    <submittedName>
        <fullName evidence="2">Uncharacterized protein</fullName>
    </submittedName>
</protein>
<dbReference type="Proteomes" id="UP000179807">
    <property type="component" value="Unassembled WGS sequence"/>
</dbReference>
<organism evidence="2 3">
    <name type="scientific">Tritrichomonas foetus</name>
    <dbReference type="NCBI Taxonomy" id="1144522"/>
    <lineage>
        <taxon>Eukaryota</taxon>
        <taxon>Metamonada</taxon>
        <taxon>Parabasalia</taxon>
        <taxon>Tritrichomonadida</taxon>
        <taxon>Tritrichomonadidae</taxon>
        <taxon>Tritrichomonas</taxon>
    </lineage>
</organism>
<accession>A0A1J4K2U7</accession>
<evidence type="ECO:0000313" key="2">
    <source>
        <dbReference type="EMBL" id="OHT05290.1"/>
    </source>
</evidence>
<dbReference type="EMBL" id="MLAK01000762">
    <property type="protein sequence ID" value="OHT05290.1"/>
    <property type="molecule type" value="Genomic_DNA"/>
</dbReference>
<proteinExistence type="predicted"/>
<keyword evidence="3" id="KW-1185">Reference proteome</keyword>
<evidence type="ECO:0000313" key="3">
    <source>
        <dbReference type="Proteomes" id="UP000179807"/>
    </source>
</evidence>